<evidence type="ECO:0000313" key="4">
    <source>
        <dbReference type="Proteomes" id="UP000708298"/>
    </source>
</evidence>
<dbReference type="InterPro" id="IPR050272">
    <property type="entry name" value="Isochorismatase-like_hydrls"/>
</dbReference>
<evidence type="ECO:0000259" key="2">
    <source>
        <dbReference type="Pfam" id="PF00857"/>
    </source>
</evidence>
<dbReference type="InterPro" id="IPR000868">
    <property type="entry name" value="Isochorismatase-like_dom"/>
</dbReference>
<keyword evidence="1 3" id="KW-0378">Hydrolase</keyword>
<comment type="caution">
    <text evidence="3">The sequence shown here is derived from an EMBL/GenBank/DDBJ whole genome shotgun (WGS) entry which is preliminary data.</text>
</comment>
<dbReference type="CDD" id="cd00431">
    <property type="entry name" value="cysteine_hydrolases"/>
    <property type="match status" value="1"/>
</dbReference>
<organism evidence="3 4">
    <name type="scientific">Acidisoma silvae</name>
    <dbReference type="NCBI Taxonomy" id="2802396"/>
    <lineage>
        <taxon>Bacteria</taxon>
        <taxon>Pseudomonadati</taxon>
        <taxon>Pseudomonadota</taxon>
        <taxon>Alphaproteobacteria</taxon>
        <taxon>Acetobacterales</taxon>
        <taxon>Acidocellaceae</taxon>
        <taxon>Acidisoma</taxon>
    </lineage>
</organism>
<evidence type="ECO:0000256" key="1">
    <source>
        <dbReference type="ARBA" id="ARBA00022801"/>
    </source>
</evidence>
<dbReference type="PANTHER" id="PTHR43540">
    <property type="entry name" value="PEROXYUREIDOACRYLATE/UREIDOACRYLATE AMIDOHYDROLASE-RELATED"/>
    <property type="match status" value="1"/>
</dbReference>
<evidence type="ECO:0000313" key="3">
    <source>
        <dbReference type="EMBL" id="MCB8878054.1"/>
    </source>
</evidence>
<dbReference type="Gene3D" id="3.40.50.850">
    <property type="entry name" value="Isochorismatase-like"/>
    <property type="match status" value="1"/>
</dbReference>
<dbReference type="Proteomes" id="UP000708298">
    <property type="component" value="Unassembled WGS sequence"/>
</dbReference>
<sequence>MMTPEGRMTELSTARPWLIIVDMQPAFGHPDSPWCTPGLDATADRIDLIRPLFGSRVVFTRFVPPVTQPGSWAPYYAKWPFALEERHDWLWALLPRWQERPSIASHQFSKWNTEMQNKLGPNPSVYICGVSTDCCVLGTALGAVDDGAHVRVITDACAAKNPEIQDRALGLLAARSPQLEFCTTSNLLVDGVI</sequence>
<gene>
    <name evidence="3" type="ORF">ASILVAE211_22895</name>
</gene>
<accession>A0A964E1B5</accession>
<dbReference type="AlphaFoldDB" id="A0A964E1B5"/>
<reference evidence="3" key="2">
    <citation type="submission" date="2021-01" db="EMBL/GenBank/DDBJ databases">
        <authorList>
            <person name="Mieszkin S."/>
            <person name="Pouder E."/>
            <person name="Alain K."/>
        </authorList>
    </citation>
    <scope>NUCLEOTIDE SEQUENCE</scope>
    <source>
        <strain evidence="3">HW T2.11</strain>
    </source>
</reference>
<dbReference type="Pfam" id="PF00857">
    <property type="entry name" value="Isochorismatase"/>
    <property type="match status" value="1"/>
</dbReference>
<dbReference type="InterPro" id="IPR036380">
    <property type="entry name" value="Isochorismatase-like_sf"/>
</dbReference>
<dbReference type="EMBL" id="JAESVB010000022">
    <property type="protein sequence ID" value="MCB8878054.1"/>
    <property type="molecule type" value="Genomic_DNA"/>
</dbReference>
<proteinExistence type="predicted"/>
<feature type="domain" description="Isochorismatase-like" evidence="2">
    <location>
        <begin position="17"/>
        <end position="174"/>
    </location>
</feature>
<protein>
    <submittedName>
        <fullName evidence="3">Cysteine hydrolase</fullName>
    </submittedName>
</protein>
<dbReference type="SUPFAM" id="SSF52499">
    <property type="entry name" value="Isochorismatase-like hydrolases"/>
    <property type="match status" value="1"/>
</dbReference>
<dbReference type="GO" id="GO:0016787">
    <property type="term" value="F:hydrolase activity"/>
    <property type="evidence" value="ECO:0007669"/>
    <property type="project" value="UniProtKB-KW"/>
</dbReference>
<reference evidence="3" key="1">
    <citation type="journal article" date="2021" name="Microorganisms">
        <title>Acidisoma silvae sp. nov. and Acidisomacellulosilytica sp. nov., Two Acidophilic Bacteria Isolated from Decaying Wood, Hydrolyzing Cellulose and Producing Poly-3-hydroxybutyrate.</title>
        <authorList>
            <person name="Mieszkin S."/>
            <person name="Pouder E."/>
            <person name="Uroz S."/>
            <person name="Simon-Colin C."/>
            <person name="Alain K."/>
        </authorList>
    </citation>
    <scope>NUCLEOTIDE SEQUENCE</scope>
    <source>
        <strain evidence="3">HW T2.11</strain>
    </source>
</reference>
<dbReference type="PANTHER" id="PTHR43540:SF6">
    <property type="entry name" value="ISOCHORISMATASE-LIKE DOMAIN-CONTAINING PROTEIN"/>
    <property type="match status" value="1"/>
</dbReference>
<keyword evidence="4" id="KW-1185">Reference proteome</keyword>
<name>A0A964E1B5_9PROT</name>